<keyword evidence="2" id="KW-1003">Cell membrane</keyword>
<organism evidence="7 8">
    <name type="scientific">Haloferula sargassicola</name>
    <dbReference type="NCBI Taxonomy" id="490096"/>
    <lineage>
        <taxon>Bacteria</taxon>
        <taxon>Pseudomonadati</taxon>
        <taxon>Verrucomicrobiota</taxon>
        <taxon>Verrucomicrobiia</taxon>
        <taxon>Verrucomicrobiales</taxon>
        <taxon>Verrucomicrobiaceae</taxon>
        <taxon>Haloferula</taxon>
    </lineage>
</organism>
<gene>
    <name evidence="7" type="ORF">Hsar01_03969</name>
</gene>
<evidence type="ECO:0000256" key="5">
    <source>
        <dbReference type="ARBA" id="ARBA00023136"/>
    </source>
</evidence>
<dbReference type="EMBL" id="BAABRI010000033">
    <property type="protein sequence ID" value="GAA5484723.1"/>
    <property type="molecule type" value="Genomic_DNA"/>
</dbReference>
<evidence type="ECO:0000256" key="1">
    <source>
        <dbReference type="ARBA" id="ARBA00004236"/>
    </source>
</evidence>
<feature type="transmembrane region" description="Helical" evidence="6">
    <location>
        <begin position="20"/>
        <end position="44"/>
    </location>
</feature>
<dbReference type="RefSeq" id="WP_353568830.1">
    <property type="nucleotide sequence ID" value="NZ_BAABRI010000033.1"/>
</dbReference>
<keyword evidence="8" id="KW-1185">Reference proteome</keyword>
<evidence type="ECO:0000313" key="8">
    <source>
        <dbReference type="Proteomes" id="UP001476282"/>
    </source>
</evidence>
<comment type="subcellular location">
    <subcellularLocation>
        <location evidence="1">Cell membrane</location>
    </subcellularLocation>
</comment>
<sequence>MTPLLANVPLHPSMTEAIEFLAVGQIMVLFVLGALMLFITLNGLGFTRAANKPKPAAQPAPAPAAVPAAPAVDEAIPAVLAAAVAVALEGQAYQIVRITPTRDSWASEGRRQIFSSHRVR</sequence>
<evidence type="ECO:0000313" key="7">
    <source>
        <dbReference type="EMBL" id="GAA5484723.1"/>
    </source>
</evidence>
<evidence type="ECO:0000256" key="3">
    <source>
        <dbReference type="ARBA" id="ARBA00022692"/>
    </source>
</evidence>
<dbReference type="InterPro" id="IPR005899">
    <property type="entry name" value="Na_pump_deCOase"/>
</dbReference>
<keyword evidence="4 6" id="KW-1133">Transmembrane helix</keyword>
<dbReference type="Proteomes" id="UP001476282">
    <property type="component" value="Unassembled WGS sequence"/>
</dbReference>
<comment type="caution">
    <text evidence="7">The sequence shown here is derived from an EMBL/GenBank/DDBJ whole genome shotgun (WGS) entry which is preliminary data.</text>
</comment>
<proteinExistence type="predicted"/>
<accession>A0ABP9UT73</accession>
<keyword evidence="5 6" id="KW-0472">Membrane</keyword>
<reference evidence="7 8" key="1">
    <citation type="submission" date="2024-02" db="EMBL/GenBank/DDBJ databases">
        <title>Haloferula sargassicola NBRC 104335.</title>
        <authorList>
            <person name="Ichikawa N."/>
            <person name="Katano-Makiyama Y."/>
            <person name="Hidaka K."/>
        </authorList>
    </citation>
    <scope>NUCLEOTIDE SEQUENCE [LARGE SCALE GENOMIC DNA]</scope>
    <source>
        <strain evidence="7 8">NBRC 104335</strain>
    </source>
</reference>
<protein>
    <submittedName>
        <fullName evidence="7">Uncharacterized protein</fullName>
    </submittedName>
</protein>
<evidence type="ECO:0000256" key="6">
    <source>
        <dbReference type="SAM" id="Phobius"/>
    </source>
</evidence>
<dbReference type="Pfam" id="PF04277">
    <property type="entry name" value="OAD_gamma"/>
    <property type="match status" value="1"/>
</dbReference>
<name>A0ABP9UT73_9BACT</name>
<evidence type="ECO:0000256" key="2">
    <source>
        <dbReference type="ARBA" id="ARBA00022475"/>
    </source>
</evidence>
<evidence type="ECO:0000256" key="4">
    <source>
        <dbReference type="ARBA" id="ARBA00022989"/>
    </source>
</evidence>
<keyword evidence="3 6" id="KW-0812">Transmembrane</keyword>